<dbReference type="SUPFAM" id="SSF48317">
    <property type="entry name" value="Acid phosphatase/Vanadium-dependent haloperoxidase"/>
    <property type="match status" value="1"/>
</dbReference>
<feature type="chain" id="PRO_5032987988" description="Acid phosphatase" evidence="2">
    <location>
        <begin position="23"/>
        <end position="261"/>
    </location>
</feature>
<sequence length="261" mass="27631">MNRIVISLAAAAALAVGGTALAEQQPAPSGYLGDAAPDSYKILPPAPTPGTIRYQADRSAFLATRSLKDSPRWSLATADADEAAIVKDMSCAIGMELTPQTAPKLTKILMTARYDVRRAVNHPKDIYNRQRPYLIDEGDICVAKTDGLAKSPDYPSGHTTWGWTVGLILAELVPERSTEILARARSFGESRLICGVHNMSAVEAGRTNGSIVVAGLHGSAAFRADMDAARKEIAALRKSAKVPDGAACAAEAELIGKSPYN</sequence>
<dbReference type="Proteomes" id="UP000530564">
    <property type="component" value="Unassembled WGS sequence"/>
</dbReference>
<dbReference type="EMBL" id="JACIDK010000007">
    <property type="protein sequence ID" value="MBB3893200.1"/>
    <property type="molecule type" value="Genomic_DNA"/>
</dbReference>
<dbReference type="AlphaFoldDB" id="A0A840A6K0"/>
<dbReference type="GO" id="GO:0030288">
    <property type="term" value="C:outer membrane-bounded periplasmic space"/>
    <property type="evidence" value="ECO:0007669"/>
    <property type="project" value="InterPro"/>
</dbReference>
<dbReference type="CDD" id="cd03397">
    <property type="entry name" value="PAP2_acid_phosphatase"/>
    <property type="match status" value="1"/>
</dbReference>
<evidence type="ECO:0000256" key="1">
    <source>
        <dbReference type="PIRNR" id="PIRNR000897"/>
    </source>
</evidence>
<dbReference type="PIRSF" id="PIRSF000897">
    <property type="entry name" value="Acid_Ptase_ClsA"/>
    <property type="match status" value="1"/>
</dbReference>
<dbReference type="InterPro" id="IPR000326">
    <property type="entry name" value="PAP2/HPO"/>
</dbReference>
<keyword evidence="2" id="KW-0732">Signal</keyword>
<comment type="caution">
    <text evidence="4">The sequence shown here is derived from an EMBL/GenBank/DDBJ whole genome shotgun (WGS) entry which is preliminary data.</text>
</comment>
<dbReference type="PRINTS" id="PR00483">
    <property type="entry name" value="BACPHPHTASE"/>
</dbReference>
<comment type="catalytic activity">
    <reaction evidence="1">
        <text>a phosphate monoester + H2O = an alcohol + phosphate</text>
        <dbReference type="Rhea" id="RHEA:15017"/>
        <dbReference type="ChEBI" id="CHEBI:15377"/>
        <dbReference type="ChEBI" id="CHEBI:30879"/>
        <dbReference type="ChEBI" id="CHEBI:43474"/>
        <dbReference type="ChEBI" id="CHEBI:67140"/>
        <dbReference type="EC" id="3.1.3.2"/>
    </reaction>
</comment>
<keyword evidence="5" id="KW-1185">Reference proteome</keyword>
<dbReference type="InterPro" id="IPR036938">
    <property type="entry name" value="PAP2/HPO_sf"/>
</dbReference>
<dbReference type="EC" id="3.1.3.2" evidence="1"/>
<dbReference type="GO" id="GO:0003993">
    <property type="term" value="F:acid phosphatase activity"/>
    <property type="evidence" value="ECO:0007669"/>
    <property type="project" value="UniProtKB-EC"/>
</dbReference>
<dbReference type="RefSeq" id="WP_183776487.1">
    <property type="nucleotide sequence ID" value="NZ_JACIDK010000007.1"/>
</dbReference>
<feature type="signal peptide" evidence="2">
    <location>
        <begin position="1"/>
        <end position="22"/>
    </location>
</feature>
<keyword evidence="1 4" id="KW-0378">Hydrolase</keyword>
<feature type="domain" description="Phosphatidic acid phosphatase type 2/haloperoxidase" evidence="3">
    <location>
        <begin position="104"/>
        <end position="217"/>
    </location>
</feature>
<dbReference type="Gene3D" id="1.20.144.10">
    <property type="entry name" value="Phosphatidic acid phosphatase type 2/haloperoxidase"/>
    <property type="match status" value="1"/>
</dbReference>
<dbReference type="Pfam" id="PF01569">
    <property type="entry name" value="PAP2"/>
    <property type="match status" value="1"/>
</dbReference>
<name>A0A840A6K0_9CAUL</name>
<organism evidence="4 5">
    <name type="scientific">Phenylobacterium haematophilum</name>
    <dbReference type="NCBI Taxonomy" id="98513"/>
    <lineage>
        <taxon>Bacteria</taxon>
        <taxon>Pseudomonadati</taxon>
        <taxon>Pseudomonadota</taxon>
        <taxon>Alphaproteobacteria</taxon>
        <taxon>Caulobacterales</taxon>
        <taxon>Caulobacteraceae</taxon>
        <taxon>Phenylobacterium</taxon>
    </lineage>
</organism>
<accession>A0A840A6K0</accession>
<dbReference type="SMART" id="SM00014">
    <property type="entry name" value="acidPPc"/>
    <property type="match status" value="1"/>
</dbReference>
<evidence type="ECO:0000259" key="3">
    <source>
        <dbReference type="SMART" id="SM00014"/>
    </source>
</evidence>
<protein>
    <recommendedName>
        <fullName evidence="1">Acid phosphatase</fullName>
        <ecNumber evidence="1">3.1.3.2</ecNumber>
    </recommendedName>
</protein>
<evidence type="ECO:0000256" key="2">
    <source>
        <dbReference type="SAM" id="SignalP"/>
    </source>
</evidence>
<evidence type="ECO:0000313" key="4">
    <source>
        <dbReference type="EMBL" id="MBB3893200.1"/>
    </source>
</evidence>
<proteinExistence type="inferred from homology"/>
<evidence type="ECO:0000313" key="5">
    <source>
        <dbReference type="Proteomes" id="UP000530564"/>
    </source>
</evidence>
<comment type="similarity">
    <text evidence="1">Belongs to the class A bacterial acid phosphatase family.</text>
</comment>
<dbReference type="InterPro" id="IPR001011">
    <property type="entry name" value="Acid_Pase_classA_bac"/>
</dbReference>
<reference evidence="4 5" key="1">
    <citation type="submission" date="2020-08" db="EMBL/GenBank/DDBJ databases">
        <title>Genomic Encyclopedia of Type Strains, Phase IV (KMG-IV): sequencing the most valuable type-strain genomes for metagenomic binning, comparative biology and taxonomic classification.</title>
        <authorList>
            <person name="Goeker M."/>
        </authorList>
    </citation>
    <scope>NUCLEOTIDE SEQUENCE [LARGE SCALE GENOMIC DNA]</scope>
    <source>
        <strain evidence="4 5">DSM 21793</strain>
    </source>
</reference>
<gene>
    <name evidence="4" type="ORF">GGQ61_003938</name>
</gene>